<keyword evidence="2" id="KW-0812">Transmembrane</keyword>
<dbReference type="AlphaFoldDB" id="A0A517SEY8"/>
<dbReference type="KEGG" id="ccos:Pan44_26850"/>
<reference evidence="3 4" key="1">
    <citation type="submission" date="2019-02" db="EMBL/GenBank/DDBJ databases">
        <title>Deep-cultivation of Planctomycetes and their phenomic and genomic characterization uncovers novel biology.</title>
        <authorList>
            <person name="Wiegand S."/>
            <person name="Jogler M."/>
            <person name="Boedeker C."/>
            <person name="Pinto D."/>
            <person name="Vollmers J."/>
            <person name="Rivas-Marin E."/>
            <person name="Kohn T."/>
            <person name="Peeters S.H."/>
            <person name="Heuer A."/>
            <person name="Rast P."/>
            <person name="Oberbeckmann S."/>
            <person name="Bunk B."/>
            <person name="Jeske O."/>
            <person name="Meyerdierks A."/>
            <person name="Storesund J.E."/>
            <person name="Kallscheuer N."/>
            <person name="Luecker S."/>
            <person name="Lage O.M."/>
            <person name="Pohl T."/>
            <person name="Merkel B.J."/>
            <person name="Hornburger P."/>
            <person name="Mueller R.-W."/>
            <person name="Bruemmer F."/>
            <person name="Labrenz M."/>
            <person name="Spormann A.M."/>
            <person name="Op den Camp H."/>
            <person name="Overmann J."/>
            <person name="Amann R."/>
            <person name="Jetten M.S.M."/>
            <person name="Mascher T."/>
            <person name="Medema M.H."/>
            <person name="Devos D.P."/>
            <person name="Kaster A.-K."/>
            <person name="Ovreas L."/>
            <person name="Rohde M."/>
            <person name="Galperin M.Y."/>
            <person name="Jogler C."/>
        </authorList>
    </citation>
    <scope>NUCLEOTIDE SEQUENCE [LARGE SCALE GENOMIC DNA]</scope>
    <source>
        <strain evidence="3 4">Pan44</strain>
    </source>
</reference>
<name>A0A517SEY8_9PLAN</name>
<protein>
    <submittedName>
        <fullName evidence="3">Uncharacterized protein</fullName>
    </submittedName>
</protein>
<evidence type="ECO:0000256" key="2">
    <source>
        <dbReference type="SAM" id="Phobius"/>
    </source>
</evidence>
<feature type="compositionally biased region" description="Pro residues" evidence="1">
    <location>
        <begin position="7"/>
        <end position="24"/>
    </location>
</feature>
<dbReference type="InParanoid" id="A0A517SEY8"/>
<dbReference type="EMBL" id="CP036271">
    <property type="protein sequence ID" value="QDT54650.1"/>
    <property type="molecule type" value="Genomic_DNA"/>
</dbReference>
<gene>
    <name evidence="3" type="ORF">Pan44_26850</name>
</gene>
<accession>A0A517SEY8</accession>
<evidence type="ECO:0000313" key="3">
    <source>
        <dbReference type="EMBL" id="QDT54650.1"/>
    </source>
</evidence>
<feature type="region of interest" description="Disordered" evidence="1">
    <location>
        <begin position="1"/>
        <end position="29"/>
    </location>
</feature>
<keyword evidence="2" id="KW-1133">Transmembrane helix</keyword>
<proteinExistence type="predicted"/>
<dbReference type="Proteomes" id="UP000315700">
    <property type="component" value="Chromosome"/>
</dbReference>
<feature type="transmembrane region" description="Helical" evidence="2">
    <location>
        <begin position="55"/>
        <end position="75"/>
    </location>
</feature>
<evidence type="ECO:0000313" key="4">
    <source>
        <dbReference type="Proteomes" id="UP000315700"/>
    </source>
</evidence>
<sequence>MAEDNFLPPPQPPFVMPPPGPGFGPMPDNGRGRNRIDGIVEIFSMVFGWLKQREPITVVIIFCFCGLLLFFGWVFPKQEAQHTQQIKDLIAAFERSLAAHERSQVADRNLIQTLLLTRGHTAASVPQFMPDNLVLRPIVGAPSSPQE</sequence>
<organism evidence="3 4">
    <name type="scientific">Caulifigura coniformis</name>
    <dbReference type="NCBI Taxonomy" id="2527983"/>
    <lineage>
        <taxon>Bacteria</taxon>
        <taxon>Pseudomonadati</taxon>
        <taxon>Planctomycetota</taxon>
        <taxon>Planctomycetia</taxon>
        <taxon>Planctomycetales</taxon>
        <taxon>Planctomycetaceae</taxon>
        <taxon>Caulifigura</taxon>
    </lineage>
</organism>
<keyword evidence="2" id="KW-0472">Membrane</keyword>
<dbReference type="RefSeq" id="WP_145030489.1">
    <property type="nucleotide sequence ID" value="NZ_CP036271.1"/>
</dbReference>
<evidence type="ECO:0000256" key="1">
    <source>
        <dbReference type="SAM" id="MobiDB-lite"/>
    </source>
</evidence>
<keyword evidence="4" id="KW-1185">Reference proteome</keyword>